<protein>
    <submittedName>
        <fullName evidence="1">(Perigord truffle) hypothetical protein</fullName>
    </submittedName>
</protein>
<evidence type="ECO:0000313" key="1">
    <source>
        <dbReference type="EMBL" id="CAZ82929.1"/>
    </source>
</evidence>
<dbReference type="STRING" id="656061.D5GEI6"/>
<organism evidence="1 2">
    <name type="scientific">Tuber melanosporum (strain Mel28)</name>
    <name type="common">Perigord black truffle</name>
    <dbReference type="NCBI Taxonomy" id="656061"/>
    <lineage>
        <taxon>Eukaryota</taxon>
        <taxon>Fungi</taxon>
        <taxon>Dikarya</taxon>
        <taxon>Ascomycota</taxon>
        <taxon>Pezizomycotina</taxon>
        <taxon>Pezizomycetes</taxon>
        <taxon>Pezizales</taxon>
        <taxon>Tuberaceae</taxon>
        <taxon>Tuber</taxon>
    </lineage>
</organism>
<dbReference type="HOGENOM" id="CLU_2607758_0_0_1"/>
<dbReference type="Proteomes" id="UP000006911">
    <property type="component" value="Unassembled WGS sequence"/>
</dbReference>
<dbReference type="EMBL" id="FN430175">
    <property type="protein sequence ID" value="CAZ82929.1"/>
    <property type="molecule type" value="Genomic_DNA"/>
</dbReference>
<gene>
    <name evidence="1" type="ORF">GSTUM_00006509001</name>
</gene>
<keyword evidence="2" id="KW-1185">Reference proteome</keyword>
<sequence>MDILGKHRIGFNNLGVQLFADLERDLSLALTKGSSEKADLERAIAEQKELLQERQALVYTPNSPIGVALVIPYPKNYLV</sequence>
<reference evidence="1 2" key="1">
    <citation type="journal article" date="2010" name="Nature">
        <title>Perigord black truffle genome uncovers evolutionary origins and mechanisms of symbiosis.</title>
        <authorList>
            <person name="Martin F."/>
            <person name="Kohler A."/>
            <person name="Murat C."/>
            <person name="Balestrini R."/>
            <person name="Coutinho P.M."/>
            <person name="Jaillon O."/>
            <person name="Montanini B."/>
            <person name="Morin E."/>
            <person name="Noel B."/>
            <person name="Percudani R."/>
            <person name="Porcel B."/>
            <person name="Rubini A."/>
            <person name="Amicucci A."/>
            <person name="Amselem J."/>
            <person name="Anthouard V."/>
            <person name="Arcioni S."/>
            <person name="Artiguenave F."/>
            <person name="Aury J.M."/>
            <person name="Ballario P."/>
            <person name="Bolchi A."/>
            <person name="Brenna A."/>
            <person name="Brun A."/>
            <person name="Buee M."/>
            <person name="Cantarel B."/>
            <person name="Chevalier G."/>
            <person name="Couloux A."/>
            <person name="Da Silva C."/>
            <person name="Denoeud F."/>
            <person name="Duplessis S."/>
            <person name="Ghignone S."/>
            <person name="Hilselberger B."/>
            <person name="Iotti M."/>
            <person name="Marcais B."/>
            <person name="Mello A."/>
            <person name="Miranda M."/>
            <person name="Pacioni G."/>
            <person name="Quesneville H."/>
            <person name="Riccioni C."/>
            <person name="Ruotolo R."/>
            <person name="Splivallo R."/>
            <person name="Stocchi V."/>
            <person name="Tisserant E."/>
            <person name="Viscomi A.R."/>
            <person name="Zambonelli A."/>
            <person name="Zampieri E."/>
            <person name="Henrissat B."/>
            <person name="Lebrun M.H."/>
            <person name="Paolocci F."/>
            <person name="Bonfante P."/>
            <person name="Ottonello S."/>
            <person name="Wincker P."/>
        </authorList>
    </citation>
    <scope>NUCLEOTIDE SEQUENCE [LARGE SCALE GENOMIC DNA]</scope>
    <source>
        <strain evidence="1 2">Mel28</strain>
    </source>
</reference>
<dbReference type="RefSeq" id="XP_002838738.1">
    <property type="nucleotide sequence ID" value="XM_002838692.1"/>
</dbReference>
<proteinExistence type="predicted"/>
<dbReference type="AlphaFoldDB" id="D5GEI6"/>
<dbReference type="InParanoid" id="D5GEI6"/>
<name>D5GEI6_TUBMM</name>
<evidence type="ECO:0000313" key="2">
    <source>
        <dbReference type="Proteomes" id="UP000006911"/>
    </source>
</evidence>
<dbReference type="KEGG" id="tml:GSTUM_00006509001"/>
<accession>D5GEI6</accession>
<dbReference type="GeneID" id="9181560"/>